<feature type="transmembrane region" description="Helical" evidence="2">
    <location>
        <begin position="26"/>
        <end position="46"/>
    </location>
</feature>
<evidence type="ECO:0000313" key="4">
    <source>
        <dbReference type="Proteomes" id="UP000054851"/>
    </source>
</evidence>
<feature type="region of interest" description="Disordered" evidence="1">
    <location>
        <begin position="384"/>
        <end position="405"/>
    </location>
</feature>
<dbReference type="PANTHER" id="PTHR38592:SF3">
    <property type="entry name" value="BLL4819 PROTEIN"/>
    <property type="match status" value="1"/>
</dbReference>
<keyword evidence="2" id="KW-0812">Transmembrane</keyword>
<comment type="caution">
    <text evidence="3">The sequence shown here is derived from an EMBL/GenBank/DDBJ whole genome shotgun (WGS) entry which is preliminary data.</text>
</comment>
<sequence length="405" mass="44037">MRGRRPTSCSPQDFTVRRMQGKSQRLVELDFFRGLVLLIIVVDHIGGSMLSRFTLHAFALNDAAEVFVFLGGFATATAYVSLAERRSESAARVRFFKRAFELYRAFLVTAALMLVASFLLRPFFGHAPNLALHDLDSVVSEPVSSLAQILTFERQPYLAAVLPMYALFALAVPLTLPLARSKPWLLLGLSIALWAFAPQIGEYMPSVDDNLWDFNPAAWQLMFTLGVLARCQPVYQRVSAHRFGWIVSVGAAALIAGMAYYKLLVLPPVLDSAFKRDLAGPRIVNFLAIAWLAANLARYGIVKLVAQRLPWVGALGRDGMVSFVAGTVISLTVDSILFTLTDGLINVPAGLAADAIAIGALLAVPRVHQSVAGWLGTRRPLPAAAPATPAPATVRANDNRARGIR</sequence>
<gene>
    <name evidence="3" type="ORF">AWB79_03202</name>
</gene>
<protein>
    <submittedName>
        <fullName evidence="3">Membrane protein</fullName>
    </submittedName>
</protein>
<feature type="transmembrane region" description="Helical" evidence="2">
    <location>
        <begin position="102"/>
        <end position="124"/>
    </location>
</feature>
<dbReference type="AlphaFoldDB" id="A0A158B678"/>
<feature type="transmembrane region" description="Helical" evidence="2">
    <location>
        <begin position="243"/>
        <end position="263"/>
    </location>
</feature>
<dbReference type="PANTHER" id="PTHR38592">
    <property type="entry name" value="BLL4819 PROTEIN"/>
    <property type="match status" value="1"/>
</dbReference>
<evidence type="ECO:0000256" key="1">
    <source>
        <dbReference type="SAM" id="MobiDB-lite"/>
    </source>
</evidence>
<keyword evidence="2" id="KW-1133">Transmembrane helix</keyword>
<feature type="transmembrane region" description="Helical" evidence="2">
    <location>
        <begin position="183"/>
        <end position="200"/>
    </location>
</feature>
<feature type="transmembrane region" description="Helical" evidence="2">
    <location>
        <begin position="212"/>
        <end position="231"/>
    </location>
</feature>
<dbReference type="InterPro" id="IPR014550">
    <property type="entry name" value="UCP028704_OpgC"/>
</dbReference>
<keyword evidence="2" id="KW-0472">Membrane</keyword>
<feature type="transmembrane region" description="Helical" evidence="2">
    <location>
        <begin position="157"/>
        <end position="176"/>
    </location>
</feature>
<dbReference type="PIRSF" id="PIRSF028704">
    <property type="entry name" value="UPC028704"/>
    <property type="match status" value="1"/>
</dbReference>
<evidence type="ECO:0000256" key="2">
    <source>
        <dbReference type="SAM" id="Phobius"/>
    </source>
</evidence>
<dbReference type="Pfam" id="PF10129">
    <property type="entry name" value="OpgC_C"/>
    <property type="match status" value="1"/>
</dbReference>
<organism evidence="3 4">
    <name type="scientific">Caballeronia hypogeia</name>
    <dbReference type="NCBI Taxonomy" id="1777140"/>
    <lineage>
        <taxon>Bacteria</taxon>
        <taxon>Pseudomonadati</taxon>
        <taxon>Pseudomonadota</taxon>
        <taxon>Betaproteobacteria</taxon>
        <taxon>Burkholderiales</taxon>
        <taxon>Burkholderiaceae</taxon>
        <taxon>Caballeronia</taxon>
    </lineage>
</organism>
<name>A0A158B678_9BURK</name>
<feature type="transmembrane region" description="Helical" evidence="2">
    <location>
        <begin position="66"/>
        <end position="82"/>
    </location>
</feature>
<evidence type="ECO:0000313" key="3">
    <source>
        <dbReference type="EMBL" id="SAK65246.1"/>
    </source>
</evidence>
<feature type="transmembrane region" description="Helical" evidence="2">
    <location>
        <begin position="283"/>
        <end position="301"/>
    </location>
</feature>
<dbReference type="STRING" id="1777140.AWB79_03202"/>
<reference evidence="3" key="1">
    <citation type="submission" date="2016-01" db="EMBL/GenBank/DDBJ databases">
        <authorList>
            <person name="Peeters C."/>
        </authorList>
    </citation>
    <scope>NUCLEOTIDE SEQUENCE</scope>
    <source>
        <strain evidence="3">LMG 29322</strain>
    </source>
</reference>
<dbReference type="Proteomes" id="UP000054851">
    <property type="component" value="Unassembled WGS sequence"/>
</dbReference>
<keyword evidence="4" id="KW-1185">Reference proteome</keyword>
<feature type="compositionally biased region" description="Low complexity" evidence="1">
    <location>
        <begin position="384"/>
        <end position="396"/>
    </location>
</feature>
<proteinExistence type="predicted"/>
<dbReference type="EMBL" id="FCOA02000009">
    <property type="protein sequence ID" value="SAK65246.1"/>
    <property type="molecule type" value="Genomic_DNA"/>
</dbReference>
<accession>A0A158B678</accession>